<keyword evidence="1" id="KW-1133">Transmembrane helix</keyword>
<accession>H0QJ93</accession>
<reference evidence="2 3" key="1">
    <citation type="submission" date="2011-12" db="EMBL/GenBank/DDBJ databases">
        <title>Whole genome shotgun sequence of Arthrobacter globiformis NBRC 12137.</title>
        <authorList>
            <person name="Miyazawa S."/>
            <person name="Hosoyama A."/>
            <person name="Tsuchikane K."/>
            <person name="Katsumata H."/>
            <person name="Yamazaki S."/>
            <person name="Fujita N."/>
        </authorList>
    </citation>
    <scope>NUCLEOTIDE SEQUENCE [LARGE SCALE GENOMIC DNA]</scope>
    <source>
        <strain evidence="2 3">NBRC 12137</strain>
    </source>
</reference>
<dbReference type="Proteomes" id="UP000003828">
    <property type="component" value="Unassembled WGS sequence"/>
</dbReference>
<keyword evidence="1" id="KW-0812">Transmembrane</keyword>
<dbReference type="STRING" id="1077972.ARGLB_028_00190"/>
<keyword evidence="3" id="KW-1185">Reference proteome</keyword>
<evidence type="ECO:0008006" key="4">
    <source>
        <dbReference type="Google" id="ProtNLM"/>
    </source>
</evidence>
<comment type="caution">
    <text evidence="2">The sequence shown here is derived from an EMBL/GenBank/DDBJ whole genome shotgun (WGS) entry which is preliminary data.</text>
</comment>
<gene>
    <name evidence="2" type="ORF">ARGLB_028_00190</name>
</gene>
<dbReference type="RefSeq" id="WP_003799508.1">
    <property type="nucleotide sequence ID" value="NZ_BAEG01000028.1"/>
</dbReference>
<organism evidence="2 3">
    <name type="scientific">Arthrobacter globiformis (strain ATCC 8010 / DSM 20124 / JCM 1332 / NBRC 12137 / NCIMB 8907 / NRRL B-2979 / 168)</name>
    <dbReference type="NCBI Taxonomy" id="1077972"/>
    <lineage>
        <taxon>Bacteria</taxon>
        <taxon>Bacillati</taxon>
        <taxon>Actinomycetota</taxon>
        <taxon>Actinomycetes</taxon>
        <taxon>Micrococcales</taxon>
        <taxon>Micrococcaceae</taxon>
        <taxon>Arthrobacter</taxon>
    </lineage>
</organism>
<dbReference type="OrthoDB" id="4947451at2"/>
<evidence type="ECO:0000256" key="1">
    <source>
        <dbReference type="SAM" id="Phobius"/>
    </source>
</evidence>
<sequence>MKTPEPAIVDWPSLLFAIFVDSLVVWGPALLLFFLVPTHQGTVAIAMVLLALITNWVLYARGNTLGTYLGGFRLQTRRRQAPGLTYGLVLTLLSFAPVLALGFLLAVSFTPGNDASGFLGRPSSHPIIGVRTHSRRLLQAADNYWERWAD</sequence>
<name>H0QJ93_ARTG1</name>
<evidence type="ECO:0000313" key="2">
    <source>
        <dbReference type="EMBL" id="GAB12894.1"/>
    </source>
</evidence>
<evidence type="ECO:0000313" key="3">
    <source>
        <dbReference type="Proteomes" id="UP000003828"/>
    </source>
</evidence>
<feature type="transmembrane region" description="Helical" evidence="1">
    <location>
        <begin position="83"/>
        <end position="109"/>
    </location>
</feature>
<feature type="transmembrane region" description="Helical" evidence="1">
    <location>
        <begin position="42"/>
        <end position="62"/>
    </location>
</feature>
<dbReference type="AlphaFoldDB" id="H0QJ93"/>
<proteinExistence type="predicted"/>
<keyword evidence="1" id="KW-0472">Membrane</keyword>
<feature type="transmembrane region" description="Helical" evidence="1">
    <location>
        <begin position="12"/>
        <end position="36"/>
    </location>
</feature>
<dbReference type="EMBL" id="BAEG01000028">
    <property type="protein sequence ID" value="GAB12894.1"/>
    <property type="molecule type" value="Genomic_DNA"/>
</dbReference>
<protein>
    <recommendedName>
        <fullName evidence="4">RDD domain-containing protein</fullName>
    </recommendedName>
</protein>